<dbReference type="EnsemblPlants" id="AET05100">
    <property type="protein sequence ID" value="AET05100"/>
    <property type="gene ID" value="MTR_8g101500"/>
</dbReference>
<dbReference type="AlphaFoldDB" id="G7LIX2"/>
<evidence type="ECO:0000313" key="2">
    <source>
        <dbReference type="EMBL" id="AET05100.1"/>
    </source>
</evidence>
<gene>
    <name evidence="2" type="ordered locus">MTR_8g101500</name>
</gene>
<proteinExistence type="predicted"/>
<protein>
    <submittedName>
        <fullName evidence="2 3">Uncharacterized protein</fullName>
    </submittedName>
</protein>
<dbReference type="HOGENOM" id="CLU_2053167_0_0_1"/>
<dbReference type="Proteomes" id="UP000002051">
    <property type="component" value="Chromosome 8"/>
</dbReference>
<evidence type="ECO:0000313" key="3">
    <source>
        <dbReference type="EnsemblPlants" id="AET05100"/>
    </source>
</evidence>
<dbReference type="EMBL" id="CM001224">
    <property type="protein sequence ID" value="AET05100.1"/>
    <property type="molecule type" value="Genomic_DNA"/>
</dbReference>
<accession>G7LIX2</accession>
<reference evidence="2 4" key="2">
    <citation type="journal article" date="2014" name="BMC Genomics">
        <title>An improved genome release (version Mt4.0) for the model legume Medicago truncatula.</title>
        <authorList>
            <person name="Tang H."/>
            <person name="Krishnakumar V."/>
            <person name="Bidwell S."/>
            <person name="Rosen B."/>
            <person name="Chan A."/>
            <person name="Zhou S."/>
            <person name="Gentzbittel L."/>
            <person name="Childs K.L."/>
            <person name="Yandell M."/>
            <person name="Gundlach H."/>
            <person name="Mayer K.F."/>
            <person name="Schwartz D.C."/>
            <person name="Town C.D."/>
        </authorList>
    </citation>
    <scope>GENOME REANNOTATION</scope>
    <source>
        <strain evidence="3 4">cv. Jemalong A17</strain>
    </source>
</reference>
<reference evidence="3" key="3">
    <citation type="submission" date="2015-04" db="UniProtKB">
        <authorList>
            <consortium name="EnsemblPlants"/>
        </authorList>
    </citation>
    <scope>IDENTIFICATION</scope>
    <source>
        <strain evidence="3">cv. Jemalong A17</strain>
    </source>
</reference>
<organism evidence="2 4">
    <name type="scientific">Medicago truncatula</name>
    <name type="common">Barrel medic</name>
    <name type="synonym">Medicago tribuloides</name>
    <dbReference type="NCBI Taxonomy" id="3880"/>
    <lineage>
        <taxon>Eukaryota</taxon>
        <taxon>Viridiplantae</taxon>
        <taxon>Streptophyta</taxon>
        <taxon>Embryophyta</taxon>
        <taxon>Tracheophyta</taxon>
        <taxon>Spermatophyta</taxon>
        <taxon>Magnoliopsida</taxon>
        <taxon>eudicotyledons</taxon>
        <taxon>Gunneridae</taxon>
        <taxon>Pentapetalae</taxon>
        <taxon>rosids</taxon>
        <taxon>fabids</taxon>
        <taxon>Fabales</taxon>
        <taxon>Fabaceae</taxon>
        <taxon>Papilionoideae</taxon>
        <taxon>50 kb inversion clade</taxon>
        <taxon>NPAAA clade</taxon>
        <taxon>Hologalegina</taxon>
        <taxon>IRL clade</taxon>
        <taxon>Trifolieae</taxon>
        <taxon>Medicago</taxon>
    </lineage>
</organism>
<reference evidence="2 4" key="1">
    <citation type="journal article" date="2011" name="Nature">
        <title>The Medicago genome provides insight into the evolution of rhizobial symbioses.</title>
        <authorList>
            <person name="Young N.D."/>
            <person name="Debelle F."/>
            <person name="Oldroyd G.E."/>
            <person name="Geurts R."/>
            <person name="Cannon S.B."/>
            <person name="Udvardi M.K."/>
            <person name="Benedito V.A."/>
            <person name="Mayer K.F."/>
            <person name="Gouzy J."/>
            <person name="Schoof H."/>
            <person name="Van de Peer Y."/>
            <person name="Proost S."/>
            <person name="Cook D.R."/>
            <person name="Meyers B.C."/>
            <person name="Spannagl M."/>
            <person name="Cheung F."/>
            <person name="De Mita S."/>
            <person name="Krishnakumar V."/>
            <person name="Gundlach H."/>
            <person name="Zhou S."/>
            <person name="Mudge J."/>
            <person name="Bharti A.K."/>
            <person name="Murray J.D."/>
            <person name="Naoumkina M.A."/>
            <person name="Rosen B."/>
            <person name="Silverstein K.A."/>
            <person name="Tang H."/>
            <person name="Rombauts S."/>
            <person name="Zhao P.X."/>
            <person name="Zhou P."/>
            <person name="Barbe V."/>
            <person name="Bardou P."/>
            <person name="Bechner M."/>
            <person name="Bellec A."/>
            <person name="Berger A."/>
            <person name="Berges H."/>
            <person name="Bidwell S."/>
            <person name="Bisseling T."/>
            <person name="Choisne N."/>
            <person name="Couloux A."/>
            <person name="Denny R."/>
            <person name="Deshpande S."/>
            <person name="Dai X."/>
            <person name="Doyle J.J."/>
            <person name="Dudez A.M."/>
            <person name="Farmer A.D."/>
            <person name="Fouteau S."/>
            <person name="Franken C."/>
            <person name="Gibelin C."/>
            <person name="Gish J."/>
            <person name="Goldstein S."/>
            <person name="Gonzalez A.J."/>
            <person name="Green P.J."/>
            <person name="Hallab A."/>
            <person name="Hartog M."/>
            <person name="Hua A."/>
            <person name="Humphray S.J."/>
            <person name="Jeong D.H."/>
            <person name="Jing Y."/>
            <person name="Jocker A."/>
            <person name="Kenton S.M."/>
            <person name="Kim D.J."/>
            <person name="Klee K."/>
            <person name="Lai H."/>
            <person name="Lang C."/>
            <person name="Lin S."/>
            <person name="Macmil S.L."/>
            <person name="Magdelenat G."/>
            <person name="Matthews L."/>
            <person name="McCorrison J."/>
            <person name="Monaghan E.L."/>
            <person name="Mun J.H."/>
            <person name="Najar F.Z."/>
            <person name="Nicholson C."/>
            <person name="Noirot C."/>
            <person name="O'Bleness M."/>
            <person name="Paule C.R."/>
            <person name="Poulain J."/>
            <person name="Prion F."/>
            <person name="Qin B."/>
            <person name="Qu C."/>
            <person name="Retzel E.F."/>
            <person name="Riddle C."/>
            <person name="Sallet E."/>
            <person name="Samain S."/>
            <person name="Samson N."/>
            <person name="Sanders I."/>
            <person name="Saurat O."/>
            <person name="Scarpelli C."/>
            <person name="Schiex T."/>
            <person name="Segurens B."/>
            <person name="Severin A.J."/>
            <person name="Sherrier D.J."/>
            <person name="Shi R."/>
            <person name="Sims S."/>
            <person name="Singer S.R."/>
            <person name="Sinharoy S."/>
            <person name="Sterck L."/>
            <person name="Viollet A."/>
            <person name="Wang B.B."/>
            <person name="Wang K."/>
            <person name="Wang M."/>
            <person name="Wang X."/>
            <person name="Warfsmann J."/>
            <person name="Weissenbach J."/>
            <person name="White D.D."/>
            <person name="White J.D."/>
            <person name="Wiley G.B."/>
            <person name="Wincker P."/>
            <person name="Xing Y."/>
            <person name="Yang L."/>
            <person name="Yao Z."/>
            <person name="Ying F."/>
            <person name="Zhai J."/>
            <person name="Zhou L."/>
            <person name="Zuber A."/>
            <person name="Denarie J."/>
            <person name="Dixon R.A."/>
            <person name="May G.D."/>
            <person name="Schwartz D.C."/>
            <person name="Rogers J."/>
            <person name="Quetier F."/>
            <person name="Town C.D."/>
            <person name="Roe B.A."/>
        </authorList>
    </citation>
    <scope>NUCLEOTIDE SEQUENCE [LARGE SCALE GENOMIC DNA]</scope>
    <source>
        <strain evidence="2">A17</strain>
        <strain evidence="3 4">cv. Jemalong A17</strain>
    </source>
</reference>
<sequence>MGPTQINLSFLNLWKPNDGRTTFQETFHPISFHPSTFSGNKQGTNPTAHLRGPRFKTEQALYGLSPPKLALEGIESETSGGANSKIPSQPLGQPQMGYDQSTLKLVYHFKTLKVYFTIRY</sequence>
<feature type="compositionally biased region" description="Polar residues" evidence="1">
    <location>
        <begin position="76"/>
        <end position="94"/>
    </location>
</feature>
<evidence type="ECO:0000256" key="1">
    <source>
        <dbReference type="SAM" id="MobiDB-lite"/>
    </source>
</evidence>
<feature type="region of interest" description="Disordered" evidence="1">
    <location>
        <begin position="75"/>
        <end position="94"/>
    </location>
</feature>
<keyword evidence="4" id="KW-1185">Reference proteome</keyword>
<evidence type="ECO:0000313" key="4">
    <source>
        <dbReference type="Proteomes" id="UP000002051"/>
    </source>
</evidence>
<name>G7LIX2_MEDTR</name>
<dbReference type="PaxDb" id="3880-AET05100"/>